<dbReference type="EMBL" id="PVEM01000006">
    <property type="protein sequence ID" value="PTD06750.1"/>
    <property type="molecule type" value="Genomic_DNA"/>
</dbReference>
<dbReference type="AlphaFoldDB" id="A0A2T4GTB4"/>
<name>A0A2T4GTB4_FUSCU</name>
<dbReference type="OMA" id="CEDWFCT"/>
<proteinExistence type="predicted"/>
<sequence>MSTPVNTTAPKRIELGDDMDDFVLVLDPARHVKPRGGVQGEEQKKNTTVSRETTISSSASMPQRNKTQNSAEPLTPATKKALDEYHAEMRKVAEASMPERDGLRVPCEDWFCTNRGSARFDLDAKI</sequence>
<organism evidence="2 3">
    <name type="scientific">Fusarium culmorum</name>
    <dbReference type="NCBI Taxonomy" id="5516"/>
    <lineage>
        <taxon>Eukaryota</taxon>
        <taxon>Fungi</taxon>
        <taxon>Dikarya</taxon>
        <taxon>Ascomycota</taxon>
        <taxon>Pezizomycotina</taxon>
        <taxon>Sordariomycetes</taxon>
        <taxon>Hypocreomycetidae</taxon>
        <taxon>Hypocreales</taxon>
        <taxon>Nectriaceae</taxon>
        <taxon>Fusarium</taxon>
    </lineage>
</organism>
<protein>
    <submittedName>
        <fullName evidence="2">Uncharacterized protein</fullName>
    </submittedName>
</protein>
<feature type="compositionally biased region" description="Polar residues" evidence="1">
    <location>
        <begin position="46"/>
        <end position="72"/>
    </location>
</feature>
<feature type="region of interest" description="Disordered" evidence="1">
    <location>
        <begin position="31"/>
        <end position="83"/>
    </location>
</feature>
<evidence type="ECO:0000256" key="1">
    <source>
        <dbReference type="SAM" id="MobiDB-lite"/>
    </source>
</evidence>
<gene>
    <name evidence="2" type="ORF">FCULG_00005959</name>
</gene>
<reference evidence="2 3" key="1">
    <citation type="submission" date="2018-02" db="EMBL/GenBank/DDBJ databases">
        <title>Fusarium culmorum secondary metabolites in fungal-bacterial-plant interactions.</title>
        <authorList>
            <person name="Schmidt R."/>
        </authorList>
    </citation>
    <scope>NUCLEOTIDE SEQUENCE [LARGE SCALE GENOMIC DNA]</scope>
    <source>
        <strain evidence="2 3">PV</strain>
    </source>
</reference>
<keyword evidence="3" id="KW-1185">Reference proteome</keyword>
<dbReference type="Proteomes" id="UP000241587">
    <property type="component" value="Unassembled WGS sequence"/>
</dbReference>
<dbReference type="OrthoDB" id="5014464at2759"/>
<comment type="caution">
    <text evidence="2">The sequence shown here is derived from an EMBL/GenBank/DDBJ whole genome shotgun (WGS) entry which is preliminary data.</text>
</comment>
<evidence type="ECO:0000313" key="2">
    <source>
        <dbReference type="EMBL" id="PTD06750.1"/>
    </source>
</evidence>
<accession>A0A2T4GTB4</accession>
<evidence type="ECO:0000313" key="3">
    <source>
        <dbReference type="Proteomes" id="UP000241587"/>
    </source>
</evidence>